<keyword evidence="6" id="KW-1185">Reference proteome</keyword>
<dbReference type="Proteomes" id="UP000232323">
    <property type="component" value="Unassembled WGS sequence"/>
</dbReference>
<keyword evidence="3" id="KW-1015">Disulfide bond</keyword>
<dbReference type="GO" id="GO:0034411">
    <property type="term" value="P:cell wall (1-&gt;3)-beta-D-glucan biosynthetic process"/>
    <property type="evidence" value="ECO:0007669"/>
    <property type="project" value="TreeGrafter"/>
</dbReference>
<keyword evidence="2" id="KW-0732">Signal</keyword>
<keyword evidence="4" id="KW-0325">Glycoprotein</keyword>
<gene>
    <name evidence="5" type="ORF">CEUSTIGMA_g6901.t1</name>
</gene>
<sequence length="244" mass="26272">MGTDPVVRTILHQTSYMACSATNSLTDGVDIIGINVYNWCHVADTFVTSGYQSILQQFINSNMNTPFIFSEYGCNTQDFASPYPWTSNYRTWVQVPCLFSPSQMASYFSGGVAYTLVMAAGQKNAADSASSFGLVATTAGGNTAPGQPPFYELPSYSNLQSQYLTVSMTQPGKPLIGAPTRAPSVCPTLTDADMLTWFEAYKLSNGSAKTGPDPTTGQPYWNSTYAQAATYLQLGTTPPSQILV</sequence>
<dbReference type="InterPro" id="IPR004886">
    <property type="entry name" value="Glucanosyltransferase"/>
</dbReference>
<dbReference type="OrthoDB" id="421038at2759"/>
<evidence type="ECO:0000256" key="3">
    <source>
        <dbReference type="ARBA" id="ARBA00023157"/>
    </source>
</evidence>
<protein>
    <submittedName>
        <fullName evidence="5">Uncharacterized protein</fullName>
    </submittedName>
</protein>
<accession>A0A250X9L0</accession>
<dbReference type="GO" id="GO:0005886">
    <property type="term" value="C:plasma membrane"/>
    <property type="evidence" value="ECO:0007669"/>
    <property type="project" value="TreeGrafter"/>
</dbReference>
<dbReference type="EMBL" id="BEGY01000042">
    <property type="protein sequence ID" value="GAX79460.1"/>
    <property type="molecule type" value="Genomic_DNA"/>
</dbReference>
<organism evidence="5 6">
    <name type="scientific">Chlamydomonas eustigma</name>
    <dbReference type="NCBI Taxonomy" id="1157962"/>
    <lineage>
        <taxon>Eukaryota</taxon>
        <taxon>Viridiplantae</taxon>
        <taxon>Chlorophyta</taxon>
        <taxon>core chlorophytes</taxon>
        <taxon>Chlorophyceae</taxon>
        <taxon>CS clade</taxon>
        <taxon>Chlamydomonadales</taxon>
        <taxon>Chlamydomonadaceae</taxon>
        <taxon>Chlamydomonas</taxon>
    </lineage>
</organism>
<evidence type="ECO:0000313" key="5">
    <source>
        <dbReference type="EMBL" id="GAX79460.1"/>
    </source>
</evidence>
<dbReference type="PANTHER" id="PTHR31468">
    <property type="entry name" value="1,3-BETA-GLUCANOSYLTRANSFERASE GAS1"/>
    <property type="match status" value="1"/>
</dbReference>
<dbReference type="PANTHER" id="PTHR31468:SF2">
    <property type="entry name" value="1,3-BETA-GLUCANOSYLTRANSFERASE GAS1"/>
    <property type="match status" value="1"/>
</dbReference>
<dbReference type="SUPFAM" id="SSF51445">
    <property type="entry name" value="(Trans)glycosidases"/>
    <property type="match status" value="1"/>
</dbReference>
<comment type="similarity">
    <text evidence="1">Belongs to the glycosyl hydrolase 72 family.</text>
</comment>
<comment type="caution">
    <text evidence="5">The sequence shown here is derived from an EMBL/GenBank/DDBJ whole genome shotgun (WGS) entry which is preliminary data.</text>
</comment>
<dbReference type="Pfam" id="PF03198">
    <property type="entry name" value="Glyco_hydro_72"/>
    <property type="match status" value="1"/>
</dbReference>
<dbReference type="Gene3D" id="3.20.20.80">
    <property type="entry name" value="Glycosidases"/>
    <property type="match status" value="1"/>
</dbReference>
<evidence type="ECO:0000256" key="2">
    <source>
        <dbReference type="ARBA" id="ARBA00022729"/>
    </source>
</evidence>
<evidence type="ECO:0000256" key="1">
    <source>
        <dbReference type="ARBA" id="ARBA00007528"/>
    </source>
</evidence>
<proteinExistence type="inferred from homology"/>
<dbReference type="GO" id="GO:0042124">
    <property type="term" value="F:1,3-beta-glucanosyltransferase activity"/>
    <property type="evidence" value="ECO:0007669"/>
    <property type="project" value="TreeGrafter"/>
</dbReference>
<evidence type="ECO:0000313" key="6">
    <source>
        <dbReference type="Proteomes" id="UP000232323"/>
    </source>
</evidence>
<evidence type="ECO:0000256" key="4">
    <source>
        <dbReference type="ARBA" id="ARBA00023180"/>
    </source>
</evidence>
<dbReference type="AlphaFoldDB" id="A0A250X9L0"/>
<name>A0A250X9L0_9CHLO</name>
<reference evidence="5 6" key="1">
    <citation type="submission" date="2017-08" db="EMBL/GenBank/DDBJ databases">
        <title>Acidophilic green algal genome provides insights into adaptation to an acidic environment.</title>
        <authorList>
            <person name="Hirooka S."/>
            <person name="Hirose Y."/>
            <person name="Kanesaki Y."/>
            <person name="Higuchi S."/>
            <person name="Fujiwara T."/>
            <person name="Onuma R."/>
            <person name="Era A."/>
            <person name="Ohbayashi R."/>
            <person name="Uzuka A."/>
            <person name="Nozaki H."/>
            <person name="Yoshikawa H."/>
            <person name="Miyagishima S.Y."/>
        </authorList>
    </citation>
    <scope>NUCLEOTIDE SEQUENCE [LARGE SCALE GENOMIC DNA]</scope>
    <source>
        <strain evidence="5 6">NIES-2499</strain>
    </source>
</reference>
<dbReference type="InterPro" id="IPR017853">
    <property type="entry name" value="GH"/>
</dbReference>